<dbReference type="InterPro" id="IPR027417">
    <property type="entry name" value="P-loop_NTPase"/>
</dbReference>
<dbReference type="PANTHER" id="PTHR43534:SF1">
    <property type="entry name" value="4FE-4S CLUSTER CONTAINING PARA FAMILY ATPASE PROTEIN"/>
    <property type="match status" value="1"/>
</dbReference>
<evidence type="ECO:0000256" key="2">
    <source>
        <dbReference type="ARBA" id="ARBA00023004"/>
    </source>
</evidence>
<keyword evidence="3" id="KW-0411">Iron-sulfur</keyword>
<dbReference type="PROSITE" id="PS51379">
    <property type="entry name" value="4FE4S_FER_2"/>
    <property type="match status" value="2"/>
</dbReference>
<dbReference type="Gene3D" id="3.40.50.300">
    <property type="entry name" value="P-loop containing nucleotide triphosphate hydrolases"/>
    <property type="match status" value="1"/>
</dbReference>
<dbReference type="EMBL" id="FOBS01000003">
    <property type="protein sequence ID" value="SEM04386.1"/>
    <property type="molecule type" value="Genomic_DNA"/>
</dbReference>
<sequence length="292" mass="31954">MAVVSGRGGAGKTSIVASFALLAKRKVLVDCDVEAANLHLILTPTVEHEEDFCAGGKARIRPERCTACGFCMRLCRFGAIFFKEEMGKTPGMAKPVIRRLLCNGCKLCVRICPEEAIDFEPHVESRMLVSKTDYGPMVHARLGMDLKNAGQLVAAVRKKARSVAAEKGLDQVIIDGSSGFGLAVSQSITGTDLVLAVFEPNVSGEQDFLRLAELTAHFRIPLMVCVNKWDLNKEMTEKIEDLTIERNARPLGRVRYDRNVANAMIAGKSVVEFARGGAADDIRKLWEKISES</sequence>
<dbReference type="InterPro" id="IPR017896">
    <property type="entry name" value="4Fe4S_Fe-S-bd"/>
</dbReference>
<evidence type="ECO:0000313" key="6">
    <source>
        <dbReference type="Proteomes" id="UP000198744"/>
    </source>
</evidence>
<reference evidence="5 6" key="1">
    <citation type="submission" date="2016-10" db="EMBL/GenBank/DDBJ databases">
        <authorList>
            <person name="de Groot N.N."/>
        </authorList>
    </citation>
    <scope>NUCLEOTIDE SEQUENCE [LARGE SCALE GENOMIC DNA]</scope>
    <source>
        <strain evidence="5 6">DSM 8423</strain>
    </source>
</reference>
<feature type="domain" description="4Fe-4S ferredoxin-type" evidence="4">
    <location>
        <begin position="93"/>
        <end position="122"/>
    </location>
</feature>
<accession>A0A1H7V5B2</accession>
<name>A0A1H7V5B2_9BACT</name>
<dbReference type="Pfam" id="PF00037">
    <property type="entry name" value="Fer4"/>
    <property type="match status" value="2"/>
</dbReference>
<dbReference type="PANTHER" id="PTHR43534">
    <property type="entry name" value="MIND SUPERFAMILY P-LOOP ATPASE CONTAINING AN INSERTED FERREDOXIN DOMAIN"/>
    <property type="match status" value="1"/>
</dbReference>
<dbReference type="RefSeq" id="WP_237671670.1">
    <property type="nucleotide sequence ID" value="NZ_FOBS01000003.1"/>
</dbReference>
<evidence type="ECO:0000256" key="1">
    <source>
        <dbReference type="ARBA" id="ARBA00022723"/>
    </source>
</evidence>
<evidence type="ECO:0000256" key="3">
    <source>
        <dbReference type="ARBA" id="ARBA00023014"/>
    </source>
</evidence>
<keyword evidence="2" id="KW-0408">Iron</keyword>
<organism evidence="5 6">
    <name type="scientific">Syntrophus gentianae</name>
    <dbReference type="NCBI Taxonomy" id="43775"/>
    <lineage>
        <taxon>Bacteria</taxon>
        <taxon>Pseudomonadati</taxon>
        <taxon>Thermodesulfobacteriota</taxon>
        <taxon>Syntrophia</taxon>
        <taxon>Syntrophales</taxon>
        <taxon>Syntrophaceae</taxon>
        <taxon>Syntrophus</taxon>
    </lineage>
</organism>
<protein>
    <submittedName>
        <fullName evidence="5">MinD superfamily P-loop ATPase, contains an inserted ferredoxin domain</fullName>
    </submittedName>
</protein>
<feature type="domain" description="4Fe-4S ferredoxin-type" evidence="4">
    <location>
        <begin position="56"/>
        <end position="85"/>
    </location>
</feature>
<evidence type="ECO:0000313" key="5">
    <source>
        <dbReference type="EMBL" id="SEM04386.1"/>
    </source>
</evidence>
<keyword evidence="6" id="KW-1185">Reference proteome</keyword>
<dbReference type="GO" id="GO:0051536">
    <property type="term" value="F:iron-sulfur cluster binding"/>
    <property type="evidence" value="ECO:0007669"/>
    <property type="project" value="UniProtKB-KW"/>
</dbReference>
<dbReference type="Pfam" id="PF01656">
    <property type="entry name" value="CbiA"/>
    <property type="match status" value="1"/>
</dbReference>
<dbReference type="InterPro" id="IPR002586">
    <property type="entry name" value="CobQ/CobB/MinD/ParA_Nub-bd_dom"/>
</dbReference>
<dbReference type="AlphaFoldDB" id="A0A1H7V5B2"/>
<keyword evidence="1" id="KW-0479">Metal-binding</keyword>
<dbReference type="STRING" id="43775.SAMN04489760_10334"/>
<dbReference type="SUPFAM" id="SSF52540">
    <property type="entry name" value="P-loop containing nucleoside triphosphate hydrolases"/>
    <property type="match status" value="1"/>
</dbReference>
<dbReference type="Gene3D" id="3.30.70.20">
    <property type="match status" value="1"/>
</dbReference>
<dbReference type="Proteomes" id="UP000198744">
    <property type="component" value="Unassembled WGS sequence"/>
</dbReference>
<dbReference type="PROSITE" id="PS00198">
    <property type="entry name" value="4FE4S_FER_1"/>
    <property type="match status" value="1"/>
</dbReference>
<evidence type="ECO:0000259" key="4">
    <source>
        <dbReference type="PROSITE" id="PS51379"/>
    </source>
</evidence>
<gene>
    <name evidence="5" type="ORF">SAMN04489760_10334</name>
</gene>
<dbReference type="InterPro" id="IPR017900">
    <property type="entry name" value="4Fe4S_Fe_S_CS"/>
</dbReference>
<dbReference type="GO" id="GO:0046872">
    <property type="term" value="F:metal ion binding"/>
    <property type="evidence" value="ECO:0007669"/>
    <property type="project" value="UniProtKB-KW"/>
</dbReference>
<dbReference type="SUPFAM" id="SSF54862">
    <property type="entry name" value="4Fe-4S ferredoxins"/>
    <property type="match status" value="1"/>
</dbReference>
<dbReference type="CDD" id="cd03110">
    <property type="entry name" value="SIMIBI_bact_arch"/>
    <property type="match status" value="1"/>
</dbReference>
<proteinExistence type="predicted"/>